<comment type="caution">
    <text evidence="5">The sequence shown here is derived from an EMBL/GenBank/DDBJ whole genome shotgun (WGS) entry which is preliminary data.</text>
</comment>
<evidence type="ECO:0000313" key="6">
    <source>
        <dbReference type="Proteomes" id="UP000720189"/>
    </source>
</evidence>
<keyword evidence="2" id="KW-0804">Transcription</keyword>
<sequence length="653" mass="73883">MDNQPKRVRLGTKSCTECRRRKVKCVFDDDQAECQQCNRHSLTCQPQNAESFPEDKDEIIQEVSQFAGQVEARMIRMQAAIDTLASKLDSQTNPKANHRSNAGSGAECSQIYSQQFETPQSRLTASLKGLLPDKQTLPKILEYTGRFTNNWTCWPLALLSYQQQENEFLPVQTVTLFDAGFPKDIESALSFVDKSMQSPNPGVVSKCTVWLCLSFKELPWKFKKQGGVRAPLLESSILIDNCIAKVEALYQASSTPVCNIDFVQALILQNELFLSIGRPTKAWKCIRAGIENAMLLGVHHGRSNLDRGIWEELWIRDRQLSLFLGMPQAVPAQLSPKIIAEKCSMTEKEIFRKIATVSGLIISQNQMKDDCPSSTITRTLQEMKELGAMIPEHWTKGHSRYISCLPQAFTHANIKIFHHTLELMINWPYCQVPIDAISLEAGKEIDDFEMSRKSTVEAAVEILKAHQDMRTLEVEPHVVMRADFLDFLAFKAALVMAAALECKRTPFLDDVKQRCWKLIAELADRLGAAAKAFGNAFTKQAALTLNILHGAREGEMIWSGTYRVTIPYFGRLEISEVFKVAQLITRNRKESRPRKMIVKMESNHVTSGLPYEHVPELELEADWTAVESIRTMDMEYGWKGVFEFDCVNQVAGF</sequence>
<dbReference type="OrthoDB" id="6509908at2759"/>
<evidence type="ECO:0000256" key="1">
    <source>
        <dbReference type="ARBA" id="ARBA00023015"/>
    </source>
</evidence>
<dbReference type="EMBL" id="JAGMUX010000003">
    <property type="protein sequence ID" value="KAH7264803.1"/>
    <property type="molecule type" value="Genomic_DNA"/>
</dbReference>
<dbReference type="InterPro" id="IPR001138">
    <property type="entry name" value="Zn2Cys6_DnaBD"/>
</dbReference>
<protein>
    <recommendedName>
        <fullName evidence="4">Zn(2)-C6 fungal-type domain-containing protein</fullName>
    </recommendedName>
</protein>
<name>A0A9P9HX47_FUSRE</name>
<feature type="domain" description="Zn(2)-C6 fungal-type" evidence="4">
    <location>
        <begin position="14"/>
        <end position="44"/>
    </location>
</feature>
<accession>A0A9P9HX47</accession>
<dbReference type="PANTHER" id="PTHR47840:SF1">
    <property type="entry name" value="ZN(II)2CYS6 TRANSCRIPTION FACTOR (EUROFUNG)"/>
    <property type="match status" value="1"/>
</dbReference>
<keyword evidence="3" id="KW-0539">Nucleus</keyword>
<dbReference type="CDD" id="cd00067">
    <property type="entry name" value="GAL4"/>
    <property type="match status" value="1"/>
</dbReference>
<dbReference type="Proteomes" id="UP000720189">
    <property type="component" value="Unassembled WGS sequence"/>
</dbReference>
<dbReference type="InterPro" id="IPR036864">
    <property type="entry name" value="Zn2-C6_fun-type_DNA-bd_sf"/>
</dbReference>
<dbReference type="GeneID" id="70219579"/>
<dbReference type="GO" id="GO:0000981">
    <property type="term" value="F:DNA-binding transcription factor activity, RNA polymerase II-specific"/>
    <property type="evidence" value="ECO:0007669"/>
    <property type="project" value="InterPro"/>
</dbReference>
<evidence type="ECO:0000256" key="2">
    <source>
        <dbReference type="ARBA" id="ARBA00023163"/>
    </source>
</evidence>
<organism evidence="5 6">
    <name type="scientific">Fusarium redolens</name>
    <dbReference type="NCBI Taxonomy" id="48865"/>
    <lineage>
        <taxon>Eukaryota</taxon>
        <taxon>Fungi</taxon>
        <taxon>Dikarya</taxon>
        <taxon>Ascomycota</taxon>
        <taxon>Pezizomycotina</taxon>
        <taxon>Sordariomycetes</taxon>
        <taxon>Hypocreomycetidae</taxon>
        <taxon>Hypocreales</taxon>
        <taxon>Nectriaceae</taxon>
        <taxon>Fusarium</taxon>
        <taxon>Fusarium redolens species complex</taxon>
    </lineage>
</organism>
<gene>
    <name evidence="5" type="ORF">BKA55DRAFT_534765</name>
</gene>
<evidence type="ECO:0000256" key="3">
    <source>
        <dbReference type="ARBA" id="ARBA00023242"/>
    </source>
</evidence>
<dbReference type="PROSITE" id="PS50048">
    <property type="entry name" value="ZN2_CY6_FUNGAL_2"/>
    <property type="match status" value="1"/>
</dbReference>
<reference evidence="5" key="1">
    <citation type="journal article" date="2021" name="Nat. Commun.">
        <title>Genetic determinants of endophytism in the Arabidopsis root mycobiome.</title>
        <authorList>
            <person name="Mesny F."/>
            <person name="Miyauchi S."/>
            <person name="Thiergart T."/>
            <person name="Pickel B."/>
            <person name="Atanasova L."/>
            <person name="Karlsson M."/>
            <person name="Huettel B."/>
            <person name="Barry K.W."/>
            <person name="Haridas S."/>
            <person name="Chen C."/>
            <person name="Bauer D."/>
            <person name="Andreopoulos W."/>
            <person name="Pangilinan J."/>
            <person name="LaButti K."/>
            <person name="Riley R."/>
            <person name="Lipzen A."/>
            <person name="Clum A."/>
            <person name="Drula E."/>
            <person name="Henrissat B."/>
            <person name="Kohler A."/>
            <person name="Grigoriev I.V."/>
            <person name="Martin F.M."/>
            <person name="Hacquard S."/>
        </authorList>
    </citation>
    <scope>NUCLEOTIDE SEQUENCE</scope>
    <source>
        <strain evidence="5">MPI-CAGE-AT-0023</strain>
    </source>
</reference>
<dbReference type="Pfam" id="PF00172">
    <property type="entry name" value="Zn_clus"/>
    <property type="match status" value="1"/>
</dbReference>
<dbReference type="Gene3D" id="4.10.240.10">
    <property type="entry name" value="Zn(2)-C6 fungal-type DNA-binding domain"/>
    <property type="match status" value="1"/>
</dbReference>
<keyword evidence="1" id="KW-0805">Transcription regulation</keyword>
<evidence type="ECO:0000313" key="5">
    <source>
        <dbReference type="EMBL" id="KAH7264803.1"/>
    </source>
</evidence>
<dbReference type="AlphaFoldDB" id="A0A9P9HX47"/>
<proteinExistence type="predicted"/>
<keyword evidence="6" id="KW-1185">Reference proteome</keyword>
<dbReference type="PANTHER" id="PTHR47840">
    <property type="entry name" value="ZN(II)2CYS6 TRANSCRIPTION FACTOR (EUROFUNG)-RELATED"/>
    <property type="match status" value="1"/>
</dbReference>
<dbReference type="CDD" id="cd12148">
    <property type="entry name" value="fungal_TF_MHR"/>
    <property type="match status" value="1"/>
</dbReference>
<dbReference type="SUPFAM" id="SSF57701">
    <property type="entry name" value="Zn2/Cys6 DNA-binding domain"/>
    <property type="match status" value="1"/>
</dbReference>
<dbReference type="RefSeq" id="XP_046053538.1">
    <property type="nucleotide sequence ID" value="XM_046189625.1"/>
</dbReference>
<dbReference type="GO" id="GO:0008270">
    <property type="term" value="F:zinc ion binding"/>
    <property type="evidence" value="ECO:0007669"/>
    <property type="project" value="InterPro"/>
</dbReference>
<dbReference type="PROSITE" id="PS00463">
    <property type="entry name" value="ZN2_CY6_FUNGAL_1"/>
    <property type="match status" value="1"/>
</dbReference>
<evidence type="ECO:0000259" key="4">
    <source>
        <dbReference type="PROSITE" id="PS50048"/>
    </source>
</evidence>